<feature type="non-terminal residue" evidence="1">
    <location>
        <position position="1"/>
    </location>
</feature>
<evidence type="ECO:0000313" key="1">
    <source>
        <dbReference type="EMBL" id="GAI76369.1"/>
    </source>
</evidence>
<protein>
    <submittedName>
        <fullName evidence="1">Uncharacterized protein</fullName>
    </submittedName>
</protein>
<reference evidence="1" key="1">
    <citation type="journal article" date="2014" name="Front. Microbiol.">
        <title>High frequency of phylogenetically diverse reductive dehalogenase-homologous genes in deep subseafloor sedimentary metagenomes.</title>
        <authorList>
            <person name="Kawai M."/>
            <person name="Futagami T."/>
            <person name="Toyoda A."/>
            <person name="Takaki Y."/>
            <person name="Nishi S."/>
            <person name="Hori S."/>
            <person name="Arai W."/>
            <person name="Tsubouchi T."/>
            <person name="Morono Y."/>
            <person name="Uchiyama I."/>
            <person name="Ito T."/>
            <person name="Fujiyama A."/>
            <person name="Inagaki F."/>
            <person name="Takami H."/>
        </authorList>
    </citation>
    <scope>NUCLEOTIDE SEQUENCE</scope>
    <source>
        <strain evidence="1">Expedition CK06-06</strain>
    </source>
</reference>
<sequence length="193" mass="22836">VVRFRDFERYNHSENSPFAILRHDIDFSIENALDMARIEHEVGVQSTYFVRLDARHYNPFYLPSIKMLQQIINWDHDIGLHYSTATHIFTGESCVAIINRQLRILCELLSYDVKIGAAHETTRLKIDTNAILKETDLRMEAYEPRFVKEMKYISDSSGRWSEGCACQWLDRGLDLCILTHPFWWYVQTPLERY</sequence>
<dbReference type="EMBL" id="BARW01011759">
    <property type="protein sequence ID" value="GAI76369.1"/>
    <property type="molecule type" value="Genomic_DNA"/>
</dbReference>
<comment type="caution">
    <text evidence="1">The sequence shown here is derived from an EMBL/GenBank/DDBJ whole genome shotgun (WGS) entry which is preliminary data.</text>
</comment>
<dbReference type="AlphaFoldDB" id="X1T8N5"/>
<organism evidence="1">
    <name type="scientific">marine sediment metagenome</name>
    <dbReference type="NCBI Taxonomy" id="412755"/>
    <lineage>
        <taxon>unclassified sequences</taxon>
        <taxon>metagenomes</taxon>
        <taxon>ecological metagenomes</taxon>
    </lineage>
</organism>
<proteinExistence type="predicted"/>
<name>X1T8N5_9ZZZZ</name>
<gene>
    <name evidence="1" type="ORF">S12H4_22518</name>
</gene>
<accession>X1T8N5</accession>